<sequence length="185" mass="19500">MDVTSNLGRGRDVVAVVERPGETRSTEIDSDESGWSTTAAGGAPTAHRRESAPARQDQRGRTTIAPTVVQQIARITTEEVFGVYAVGGGMERAFGAIRERIPGASASRTSGVVVEVGETQAAIDIELVAEHGAALMDLAQAVRSNVITAVQRMTGLEVVEVNIAVNDVHLPDEEDQQSAAPARVE</sequence>
<gene>
    <name evidence="3" type="ORF">E1181_02205</name>
</gene>
<protein>
    <submittedName>
        <fullName evidence="3">Asp23/Gls24 family envelope stress response protein</fullName>
    </submittedName>
</protein>
<dbReference type="Proteomes" id="UP000295674">
    <property type="component" value="Unassembled WGS sequence"/>
</dbReference>
<dbReference type="EMBL" id="SMKS01000002">
    <property type="protein sequence ID" value="TDD10212.1"/>
    <property type="molecule type" value="Genomic_DNA"/>
</dbReference>
<feature type="compositionally biased region" description="Basic and acidic residues" evidence="2">
    <location>
        <begin position="47"/>
        <end position="60"/>
    </location>
</feature>
<comment type="caution">
    <text evidence="3">The sequence shown here is derived from an EMBL/GenBank/DDBJ whole genome shotgun (WGS) entry which is preliminary data.</text>
</comment>
<evidence type="ECO:0000313" key="4">
    <source>
        <dbReference type="Proteomes" id="UP000295674"/>
    </source>
</evidence>
<evidence type="ECO:0000256" key="1">
    <source>
        <dbReference type="ARBA" id="ARBA00005721"/>
    </source>
</evidence>
<evidence type="ECO:0000256" key="2">
    <source>
        <dbReference type="SAM" id="MobiDB-lite"/>
    </source>
</evidence>
<organism evidence="3 4">
    <name type="scientific">Saccharopolyspora terrae</name>
    <dbReference type="NCBI Taxonomy" id="2530384"/>
    <lineage>
        <taxon>Bacteria</taxon>
        <taxon>Bacillati</taxon>
        <taxon>Actinomycetota</taxon>
        <taxon>Actinomycetes</taxon>
        <taxon>Pseudonocardiales</taxon>
        <taxon>Pseudonocardiaceae</taxon>
        <taxon>Saccharopolyspora</taxon>
    </lineage>
</organism>
<proteinExistence type="inferred from homology"/>
<dbReference type="PANTHER" id="PTHR34297:SF3">
    <property type="entry name" value="ALKALINE SHOCK PROTEIN 23"/>
    <property type="match status" value="1"/>
</dbReference>
<dbReference type="PANTHER" id="PTHR34297">
    <property type="entry name" value="HYPOTHETICAL CYTOSOLIC PROTEIN-RELATED"/>
    <property type="match status" value="1"/>
</dbReference>
<evidence type="ECO:0000313" key="3">
    <source>
        <dbReference type="EMBL" id="TDD10212.1"/>
    </source>
</evidence>
<accession>A0A4R4VW13</accession>
<feature type="region of interest" description="Disordered" evidence="2">
    <location>
        <begin position="19"/>
        <end position="61"/>
    </location>
</feature>
<dbReference type="InterPro" id="IPR005531">
    <property type="entry name" value="Asp23"/>
</dbReference>
<reference evidence="3 4" key="1">
    <citation type="submission" date="2019-03" db="EMBL/GenBank/DDBJ databases">
        <title>Draft genome sequences of novel Actinobacteria.</title>
        <authorList>
            <person name="Sahin N."/>
            <person name="Ay H."/>
            <person name="Saygin H."/>
        </authorList>
    </citation>
    <scope>NUCLEOTIDE SEQUENCE [LARGE SCALE GENOMIC DNA]</scope>
    <source>
        <strain evidence="3 4">16K309</strain>
    </source>
</reference>
<dbReference type="AlphaFoldDB" id="A0A4R4VW13"/>
<dbReference type="Pfam" id="PF03780">
    <property type="entry name" value="Asp23"/>
    <property type="match status" value="1"/>
</dbReference>
<name>A0A4R4VW13_9PSEU</name>
<dbReference type="OrthoDB" id="9808942at2"/>
<keyword evidence="4" id="KW-1185">Reference proteome</keyword>
<comment type="similarity">
    <text evidence="1">Belongs to the asp23 family.</text>
</comment>